<dbReference type="InterPro" id="IPR000742">
    <property type="entry name" value="EGF"/>
</dbReference>
<dbReference type="Gene3D" id="2.10.25.10">
    <property type="entry name" value="Laminin"/>
    <property type="match status" value="4"/>
</dbReference>
<dbReference type="GO" id="GO:0005886">
    <property type="term" value="C:plasma membrane"/>
    <property type="evidence" value="ECO:0007669"/>
    <property type="project" value="TreeGrafter"/>
</dbReference>
<dbReference type="GO" id="GO:0007157">
    <property type="term" value="P:heterophilic cell-cell adhesion via plasma membrane cell adhesion molecules"/>
    <property type="evidence" value="ECO:0007669"/>
    <property type="project" value="TreeGrafter"/>
</dbReference>
<protein>
    <recommendedName>
        <fullName evidence="6">EGF-like domain-containing protein</fullName>
    </recommendedName>
</protein>
<feature type="disulfide bond" evidence="5">
    <location>
        <begin position="136"/>
        <end position="145"/>
    </location>
</feature>
<dbReference type="SUPFAM" id="SSF57196">
    <property type="entry name" value="EGF/Laminin"/>
    <property type="match status" value="3"/>
</dbReference>
<feature type="domain" description="EGF-like" evidence="6">
    <location>
        <begin position="25"/>
        <end position="65"/>
    </location>
</feature>
<comment type="caution">
    <text evidence="5">Lacks conserved residue(s) required for the propagation of feature annotation.</text>
</comment>
<dbReference type="EMBL" id="CAJOAY010024590">
    <property type="protein sequence ID" value="CAF4376178.1"/>
    <property type="molecule type" value="Genomic_DNA"/>
</dbReference>
<evidence type="ECO:0000256" key="1">
    <source>
        <dbReference type="ARBA" id="ARBA00022536"/>
    </source>
</evidence>
<evidence type="ECO:0000313" key="8">
    <source>
        <dbReference type="Proteomes" id="UP000663881"/>
    </source>
</evidence>
<dbReference type="GO" id="GO:0032991">
    <property type="term" value="C:protein-containing complex"/>
    <property type="evidence" value="ECO:0007669"/>
    <property type="project" value="TreeGrafter"/>
</dbReference>
<keyword evidence="2" id="KW-0732">Signal</keyword>
<reference evidence="7" key="1">
    <citation type="submission" date="2021-02" db="EMBL/GenBank/DDBJ databases">
        <authorList>
            <person name="Nowell W R."/>
        </authorList>
    </citation>
    <scope>NUCLEOTIDE SEQUENCE</scope>
</reference>
<comment type="caution">
    <text evidence="7">The sequence shown here is derived from an EMBL/GenBank/DDBJ whole genome shotgun (WGS) entry which is preliminary data.</text>
</comment>
<evidence type="ECO:0000256" key="3">
    <source>
        <dbReference type="ARBA" id="ARBA00022737"/>
    </source>
</evidence>
<sequence>SCVEQICDYSCLCPNGTTGRNCEIDINPCSSIPCKNNGSCIRNSNIENGVYRCNCSTDYFGKHCEYLNGCISSPCQNAGTCLLINETNIPYCQCPSNATGSRCETIQTLCTNTTCLNNGACFIDRTSNNSITRCLCTQGYTGNYCEISLLPINFCLQKPCGHNVPL</sequence>
<dbReference type="InterPro" id="IPR051022">
    <property type="entry name" value="Notch_Cell-Fate_Det"/>
</dbReference>
<dbReference type="PROSITE" id="PS00022">
    <property type="entry name" value="EGF_1"/>
    <property type="match status" value="4"/>
</dbReference>
<evidence type="ECO:0000256" key="2">
    <source>
        <dbReference type="ARBA" id="ARBA00022729"/>
    </source>
</evidence>
<feature type="domain" description="EGF-like" evidence="6">
    <location>
        <begin position="66"/>
        <end position="104"/>
    </location>
</feature>
<evidence type="ECO:0000313" key="7">
    <source>
        <dbReference type="EMBL" id="CAF4376178.1"/>
    </source>
</evidence>
<proteinExistence type="predicted"/>
<evidence type="ECO:0000256" key="5">
    <source>
        <dbReference type="PROSITE-ProRule" id="PRU00076"/>
    </source>
</evidence>
<feature type="domain" description="EGF-like" evidence="6">
    <location>
        <begin position="1"/>
        <end position="23"/>
    </location>
</feature>
<keyword evidence="1 5" id="KW-0245">EGF-like domain</keyword>
<dbReference type="PROSITE" id="PS01186">
    <property type="entry name" value="EGF_2"/>
    <property type="match status" value="1"/>
</dbReference>
<gene>
    <name evidence="7" type="ORF">OKA104_LOCUS50104</name>
</gene>
<name>A0A820MQM2_9BILA</name>
<organism evidence="7 8">
    <name type="scientific">Adineta steineri</name>
    <dbReference type="NCBI Taxonomy" id="433720"/>
    <lineage>
        <taxon>Eukaryota</taxon>
        <taxon>Metazoa</taxon>
        <taxon>Spiralia</taxon>
        <taxon>Gnathifera</taxon>
        <taxon>Rotifera</taxon>
        <taxon>Eurotatoria</taxon>
        <taxon>Bdelloidea</taxon>
        <taxon>Adinetida</taxon>
        <taxon>Adinetidae</taxon>
        <taxon>Adineta</taxon>
    </lineage>
</organism>
<dbReference type="GO" id="GO:0045197">
    <property type="term" value="P:establishment or maintenance of epithelial cell apical/basal polarity"/>
    <property type="evidence" value="ECO:0007669"/>
    <property type="project" value="TreeGrafter"/>
</dbReference>
<feature type="disulfide bond" evidence="5">
    <location>
        <begin position="75"/>
        <end position="92"/>
    </location>
</feature>
<feature type="domain" description="EGF-like" evidence="6">
    <location>
        <begin position="106"/>
        <end position="146"/>
    </location>
</feature>
<feature type="disulfide bond" evidence="5">
    <location>
        <begin position="13"/>
        <end position="22"/>
    </location>
</feature>
<keyword evidence="3" id="KW-0677">Repeat</keyword>
<feature type="disulfide bond" evidence="5">
    <location>
        <begin position="94"/>
        <end position="103"/>
    </location>
</feature>
<dbReference type="Pfam" id="PF00008">
    <property type="entry name" value="EGF"/>
    <property type="match status" value="1"/>
</dbReference>
<dbReference type="PANTHER" id="PTHR24049">
    <property type="entry name" value="CRUMBS FAMILY MEMBER"/>
    <property type="match status" value="1"/>
</dbReference>
<dbReference type="SMART" id="SM00181">
    <property type="entry name" value="EGF"/>
    <property type="match status" value="4"/>
</dbReference>
<dbReference type="AlphaFoldDB" id="A0A820MQM2"/>
<dbReference type="PANTHER" id="PTHR24049:SF22">
    <property type="entry name" value="DROSOPHILA CRUMBS HOMOLOG"/>
    <property type="match status" value="1"/>
</dbReference>
<dbReference type="Proteomes" id="UP000663881">
    <property type="component" value="Unassembled WGS sequence"/>
</dbReference>
<keyword evidence="4 5" id="KW-1015">Disulfide bond</keyword>
<feature type="non-terminal residue" evidence="7">
    <location>
        <position position="1"/>
    </location>
</feature>
<feature type="non-terminal residue" evidence="7">
    <location>
        <position position="166"/>
    </location>
</feature>
<evidence type="ECO:0000259" key="6">
    <source>
        <dbReference type="PROSITE" id="PS50026"/>
    </source>
</evidence>
<evidence type="ECO:0000256" key="4">
    <source>
        <dbReference type="ARBA" id="ARBA00023157"/>
    </source>
</evidence>
<dbReference type="PROSITE" id="PS50026">
    <property type="entry name" value="EGF_3"/>
    <property type="match status" value="4"/>
</dbReference>
<accession>A0A820MQM2</accession>
<feature type="disulfide bond" evidence="5">
    <location>
        <begin position="55"/>
        <end position="64"/>
    </location>
</feature>